<organism evidence="1">
    <name type="scientific">bioreactor metagenome</name>
    <dbReference type="NCBI Taxonomy" id="1076179"/>
    <lineage>
        <taxon>unclassified sequences</taxon>
        <taxon>metagenomes</taxon>
        <taxon>ecological metagenomes</taxon>
    </lineage>
</organism>
<dbReference type="AlphaFoldDB" id="A0A645DBE0"/>
<dbReference type="Gene3D" id="3.80.10.10">
    <property type="entry name" value="Ribonuclease Inhibitor"/>
    <property type="match status" value="2"/>
</dbReference>
<proteinExistence type="predicted"/>
<dbReference type="InterPro" id="IPR053139">
    <property type="entry name" value="Surface_bspA-like"/>
</dbReference>
<dbReference type="InterPro" id="IPR032675">
    <property type="entry name" value="LRR_dom_sf"/>
</dbReference>
<name>A0A645DBE0_9ZZZZ</name>
<evidence type="ECO:0000313" key="1">
    <source>
        <dbReference type="EMBL" id="MPM86664.1"/>
    </source>
</evidence>
<dbReference type="PANTHER" id="PTHR45661:SF3">
    <property type="entry name" value="IG-LIKE DOMAIN-CONTAINING PROTEIN"/>
    <property type="match status" value="1"/>
</dbReference>
<protein>
    <recommendedName>
        <fullName evidence="2">Leucine-rich repeat domain-containing protein</fullName>
    </recommendedName>
</protein>
<comment type="caution">
    <text evidence="1">The sequence shown here is derived from an EMBL/GenBank/DDBJ whole genome shotgun (WGS) entry which is preliminary data.</text>
</comment>
<dbReference type="PANTHER" id="PTHR45661">
    <property type="entry name" value="SURFACE ANTIGEN"/>
    <property type="match status" value="1"/>
</dbReference>
<sequence length="327" mass="34626">MGERALEGCVSLLHLRLPESLRLIGYRALAGCAGLQTLYLPAGIQSIDPAALVGADDDAPRINPGLVLIGTSKTAAEETAKVAGLVFDDISLWDDASAFTYEPCDGGVMITGYTGNEADLALPTYLGGEPVVAICVDAFYDQKNLERVVLPRRLETILNSAFSYCPNLTSIVFPASLHRIDYYAFYRCNLLSVTLPASVTTLGYNAFDDNPNLRYASFGSGLRFLDETVLNDCPSLETLEIVSAGSVSGFSGRTKLRAVTLGDGVSSVLSGAFTACPALQDVYLSSSVSLIAPDAFDASSALTIHAGNGSYAQAFARENGIRFAAYP</sequence>
<reference evidence="1" key="1">
    <citation type="submission" date="2019-08" db="EMBL/GenBank/DDBJ databases">
        <authorList>
            <person name="Kucharzyk K."/>
            <person name="Murdoch R.W."/>
            <person name="Higgins S."/>
            <person name="Loffler F."/>
        </authorList>
    </citation>
    <scope>NUCLEOTIDE SEQUENCE</scope>
</reference>
<gene>
    <name evidence="1" type="ORF">SDC9_133755</name>
</gene>
<accession>A0A645DBE0</accession>
<evidence type="ECO:0008006" key="2">
    <source>
        <dbReference type="Google" id="ProtNLM"/>
    </source>
</evidence>
<dbReference type="SUPFAM" id="SSF52058">
    <property type="entry name" value="L domain-like"/>
    <property type="match status" value="1"/>
</dbReference>
<dbReference type="EMBL" id="VSSQ01034651">
    <property type="protein sequence ID" value="MPM86664.1"/>
    <property type="molecule type" value="Genomic_DNA"/>
</dbReference>
<dbReference type="InterPro" id="IPR026906">
    <property type="entry name" value="LRR_5"/>
</dbReference>
<dbReference type="Pfam" id="PF13306">
    <property type="entry name" value="LRR_5"/>
    <property type="match status" value="3"/>
</dbReference>